<keyword evidence="1 2" id="KW-0193">Cuticle</keyword>
<name>A0ABQ9J8A6_9CUCU</name>
<dbReference type="EMBL" id="JAPWTJ010001091">
    <property type="protein sequence ID" value="KAJ8973869.1"/>
    <property type="molecule type" value="Genomic_DNA"/>
</dbReference>
<dbReference type="InterPro" id="IPR000618">
    <property type="entry name" value="Insect_cuticle"/>
</dbReference>
<protein>
    <recommendedName>
        <fullName evidence="6">Cuticle protein 8</fullName>
    </recommendedName>
</protein>
<organism evidence="4 5">
    <name type="scientific">Molorchus minor</name>
    <dbReference type="NCBI Taxonomy" id="1323400"/>
    <lineage>
        <taxon>Eukaryota</taxon>
        <taxon>Metazoa</taxon>
        <taxon>Ecdysozoa</taxon>
        <taxon>Arthropoda</taxon>
        <taxon>Hexapoda</taxon>
        <taxon>Insecta</taxon>
        <taxon>Pterygota</taxon>
        <taxon>Neoptera</taxon>
        <taxon>Endopterygota</taxon>
        <taxon>Coleoptera</taxon>
        <taxon>Polyphaga</taxon>
        <taxon>Cucujiformia</taxon>
        <taxon>Chrysomeloidea</taxon>
        <taxon>Cerambycidae</taxon>
        <taxon>Lamiinae</taxon>
        <taxon>Monochamini</taxon>
        <taxon>Molorchus</taxon>
    </lineage>
</organism>
<accession>A0ABQ9J8A6</accession>
<evidence type="ECO:0008006" key="6">
    <source>
        <dbReference type="Google" id="ProtNLM"/>
    </source>
</evidence>
<proteinExistence type="predicted"/>
<dbReference type="Proteomes" id="UP001162164">
    <property type="component" value="Unassembled WGS sequence"/>
</dbReference>
<evidence type="ECO:0000313" key="4">
    <source>
        <dbReference type="EMBL" id="KAJ8973869.1"/>
    </source>
</evidence>
<reference evidence="4" key="1">
    <citation type="journal article" date="2023" name="Insect Mol. Biol.">
        <title>Genome sequencing provides insights into the evolution of gene families encoding plant cell wall-degrading enzymes in longhorned beetles.</title>
        <authorList>
            <person name="Shin N.R."/>
            <person name="Okamura Y."/>
            <person name="Kirsch R."/>
            <person name="Pauchet Y."/>
        </authorList>
    </citation>
    <scope>NUCLEOTIDE SEQUENCE</scope>
    <source>
        <strain evidence="4">MMC_N1</strain>
    </source>
</reference>
<dbReference type="InterPro" id="IPR051217">
    <property type="entry name" value="Insect_Cuticle_Struc_Prot"/>
</dbReference>
<comment type="caution">
    <text evidence="4">The sequence shown here is derived from an EMBL/GenBank/DDBJ whole genome shotgun (WGS) entry which is preliminary data.</text>
</comment>
<evidence type="ECO:0000256" key="2">
    <source>
        <dbReference type="PROSITE-ProRule" id="PRU00497"/>
    </source>
</evidence>
<feature type="non-terminal residue" evidence="4">
    <location>
        <position position="1"/>
    </location>
</feature>
<evidence type="ECO:0000256" key="1">
    <source>
        <dbReference type="ARBA" id="ARBA00022460"/>
    </source>
</evidence>
<dbReference type="Pfam" id="PF00379">
    <property type="entry name" value="Chitin_bind_4"/>
    <property type="match status" value="1"/>
</dbReference>
<evidence type="ECO:0000313" key="5">
    <source>
        <dbReference type="Proteomes" id="UP001162164"/>
    </source>
</evidence>
<dbReference type="PANTHER" id="PTHR12236:SF75">
    <property type="entry name" value="CUTICULAR PROTEIN 62BB, ISOFORM A"/>
    <property type="match status" value="1"/>
</dbReference>
<evidence type="ECO:0000256" key="3">
    <source>
        <dbReference type="SAM" id="MobiDB-lite"/>
    </source>
</evidence>
<dbReference type="PROSITE" id="PS51155">
    <property type="entry name" value="CHIT_BIND_RR_2"/>
    <property type="match status" value="1"/>
</dbReference>
<gene>
    <name evidence="4" type="ORF">NQ317_004704</name>
</gene>
<dbReference type="InterPro" id="IPR031311">
    <property type="entry name" value="CHIT_BIND_RR_consensus"/>
</dbReference>
<dbReference type="PRINTS" id="PR00947">
    <property type="entry name" value="CUTICLE"/>
</dbReference>
<keyword evidence="5" id="KW-1185">Reference proteome</keyword>
<dbReference type="PANTHER" id="PTHR12236">
    <property type="entry name" value="STRUCTURAL CONTITUENT OF CUTICLE"/>
    <property type="match status" value="1"/>
</dbReference>
<dbReference type="PROSITE" id="PS00233">
    <property type="entry name" value="CHIT_BIND_RR_1"/>
    <property type="match status" value="1"/>
</dbReference>
<sequence length="120" mass="13696">LNEKNIKKKKYVSRYEGGIELQQYGGEDEKHEIIDPHPKYQFTYAVKDPHTGDEKQHQEERDGDEVKGSYSLKEADGTTRVVEYRADKHSGFNAVVHKIGEPHQQLDSGYGGYSGGYEHI</sequence>
<feature type="region of interest" description="Disordered" evidence="3">
    <location>
        <begin position="47"/>
        <end position="72"/>
    </location>
</feature>